<protein>
    <recommendedName>
        <fullName evidence="3">Peptidase inhibitor family I36</fullName>
    </recommendedName>
</protein>
<feature type="signal peptide" evidence="1">
    <location>
        <begin position="1"/>
        <end position="31"/>
    </location>
</feature>
<evidence type="ECO:0008006" key="3">
    <source>
        <dbReference type="Google" id="ProtNLM"/>
    </source>
</evidence>
<dbReference type="AlphaFoldDB" id="A0AAU2JTB6"/>
<sequence>MNKNLRGLRLAAAPAAIAAALLVVTASPASAWVHDGYIEKFEFGLYYEYGPSGCVFDSNNDDERLTDNTFYGPAGCDGRTQNVNDNTRAYKNLDINGWYVYTDVNYKGIQGSIPAGYTGNASANFKDSISSIYWY</sequence>
<evidence type="ECO:0000256" key="1">
    <source>
        <dbReference type="SAM" id="SignalP"/>
    </source>
</evidence>
<accession>A0AAU2JTB6</accession>
<proteinExistence type="predicted"/>
<organism evidence="2">
    <name type="scientific">Streptomyces sp. NBC_00049</name>
    <dbReference type="NCBI Taxonomy" id="2903617"/>
    <lineage>
        <taxon>Bacteria</taxon>
        <taxon>Bacillati</taxon>
        <taxon>Actinomycetota</taxon>
        <taxon>Actinomycetes</taxon>
        <taxon>Kitasatosporales</taxon>
        <taxon>Streptomycetaceae</taxon>
        <taxon>Streptomyces</taxon>
    </lineage>
</organism>
<keyword evidence="1" id="KW-0732">Signal</keyword>
<name>A0AAU2JTB6_9ACTN</name>
<evidence type="ECO:0000313" key="2">
    <source>
        <dbReference type="EMBL" id="WTU75405.1"/>
    </source>
</evidence>
<feature type="chain" id="PRO_5043379020" description="Peptidase inhibitor family I36" evidence="1">
    <location>
        <begin position="32"/>
        <end position="135"/>
    </location>
</feature>
<reference evidence="2" key="1">
    <citation type="submission" date="2022-10" db="EMBL/GenBank/DDBJ databases">
        <title>The complete genomes of actinobacterial strains from the NBC collection.</title>
        <authorList>
            <person name="Joergensen T.S."/>
            <person name="Alvarez Arevalo M."/>
            <person name="Sterndorff E.B."/>
            <person name="Faurdal D."/>
            <person name="Vuksanovic O."/>
            <person name="Mourched A.-S."/>
            <person name="Charusanti P."/>
            <person name="Shaw S."/>
            <person name="Blin K."/>
            <person name="Weber T."/>
        </authorList>
    </citation>
    <scope>NUCLEOTIDE SEQUENCE</scope>
    <source>
        <strain evidence="2">NBC_00049</strain>
    </source>
</reference>
<gene>
    <name evidence="2" type="ORF">OG327_19920</name>
</gene>
<dbReference type="EMBL" id="CP108264">
    <property type="protein sequence ID" value="WTU75405.1"/>
    <property type="molecule type" value="Genomic_DNA"/>
</dbReference>